<keyword evidence="2" id="KW-0547">Nucleotide-binding</keyword>
<keyword evidence="7" id="KW-1185">Reference proteome</keyword>
<dbReference type="VEuPathDB" id="FungiDB:MELLADRAFT_41224"/>
<evidence type="ECO:0000256" key="1">
    <source>
        <dbReference type="ARBA" id="ARBA00008239"/>
    </source>
</evidence>
<gene>
    <name evidence="6" type="ORF">MELLADRAFT_41224</name>
</gene>
<evidence type="ECO:0000256" key="2">
    <source>
        <dbReference type="ARBA" id="ARBA00022741"/>
    </source>
</evidence>
<dbReference type="GO" id="GO:0016887">
    <property type="term" value="F:ATP hydrolysis activity"/>
    <property type="evidence" value="ECO:0007669"/>
    <property type="project" value="InterPro"/>
</dbReference>
<protein>
    <recommendedName>
        <fullName evidence="8">Histidine kinase/HSP90-like ATPase domain-containing protein</fullName>
    </recommendedName>
</protein>
<evidence type="ECO:0000256" key="4">
    <source>
        <dbReference type="ARBA" id="ARBA00023186"/>
    </source>
</evidence>
<evidence type="ECO:0000256" key="5">
    <source>
        <dbReference type="SAM" id="MobiDB-lite"/>
    </source>
</evidence>
<dbReference type="InterPro" id="IPR036890">
    <property type="entry name" value="HATPase_C_sf"/>
</dbReference>
<dbReference type="GO" id="GO:0005524">
    <property type="term" value="F:ATP binding"/>
    <property type="evidence" value="ECO:0007669"/>
    <property type="project" value="UniProtKB-KW"/>
</dbReference>
<dbReference type="STRING" id="747676.F4SCR1"/>
<dbReference type="GO" id="GO:0051082">
    <property type="term" value="F:unfolded protein binding"/>
    <property type="evidence" value="ECO:0007669"/>
    <property type="project" value="InterPro"/>
</dbReference>
<dbReference type="PANTHER" id="PTHR11528">
    <property type="entry name" value="HEAT SHOCK PROTEIN 90 FAMILY MEMBER"/>
    <property type="match status" value="1"/>
</dbReference>
<dbReference type="Gene3D" id="3.30.565.10">
    <property type="entry name" value="Histidine kinase-like ATPase, C-terminal domain"/>
    <property type="match status" value="1"/>
</dbReference>
<feature type="non-terminal residue" evidence="6">
    <location>
        <position position="1"/>
    </location>
</feature>
<dbReference type="PRINTS" id="PR00775">
    <property type="entry name" value="HEATSHOCK90"/>
</dbReference>
<accession>F4SCR1</accession>
<sequence length="87" mass="9405">TIARSGTSEFLSTLEKGEKTETSNNLIGNFGLGFYSSFLVADRVLVSSQSNSDDKQWVFESNADAAEFKISEDPCGNSLGRGTEITM</sequence>
<dbReference type="GO" id="GO:0140662">
    <property type="term" value="F:ATP-dependent protein folding chaperone"/>
    <property type="evidence" value="ECO:0007669"/>
    <property type="project" value="InterPro"/>
</dbReference>
<dbReference type="OrthoDB" id="28737at2759"/>
<dbReference type="RefSeq" id="XP_007419163.1">
    <property type="nucleotide sequence ID" value="XM_007419101.1"/>
</dbReference>
<evidence type="ECO:0008006" key="8">
    <source>
        <dbReference type="Google" id="ProtNLM"/>
    </source>
</evidence>
<dbReference type="eggNOG" id="KOG0020">
    <property type="taxonomic scope" value="Eukaryota"/>
</dbReference>
<evidence type="ECO:0000313" key="7">
    <source>
        <dbReference type="Proteomes" id="UP000001072"/>
    </source>
</evidence>
<reference evidence="7" key="1">
    <citation type="journal article" date="2011" name="Proc. Natl. Acad. Sci. U.S.A.">
        <title>Obligate biotrophy features unraveled by the genomic analysis of rust fungi.</title>
        <authorList>
            <person name="Duplessis S."/>
            <person name="Cuomo C.A."/>
            <person name="Lin Y.-C."/>
            <person name="Aerts A."/>
            <person name="Tisserant E."/>
            <person name="Veneault-Fourrey C."/>
            <person name="Joly D.L."/>
            <person name="Hacquard S."/>
            <person name="Amselem J."/>
            <person name="Cantarel B.L."/>
            <person name="Chiu R."/>
            <person name="Coutinho P.M."/>
            <person name="Feau N."/>
            <person name="Field M."/>
            <person name="Frey P."/>
            <person name="Gelhaye E."/>
            <person name="Goldberg J."/>
            <person name="Grabherr M.G."/>
            <person name="Kodira C.D."/>
            <person name="Kohler A."/>
            <person name="Kuees U."/>
            <person name="Lindquist E.A."/>
            <person name="Lucas S.M."/>
            <person name="Mago R."/>
            <person name="Mauceli E."/>
            <person name="Morin E."/>
            <person name="Murat C."/>
            <person name="Pangilinan J.L."/>
            <person name="Park R."/>
            <person name="Pearson M."/>
            <person name="Quesneville H."/>
            <person name="Rouhier N."/>
            <person name="Sakthikumar S."/>
            <person name="Salamov A.A."/>
            <person name="Schmutz J."/>
            <person name="Selles B."/>
            <person name="Shapiro H."/>
            <person name="Tanguay P."/>
            <person name="Tuskan G.A."/>
            <person name="Henrissat B."/>
            <person name="Van de Peer Y."/>
            <person name="Rouze P."/>
            <person name="Ellis J.G."/>
            <person name="Dodds P.N."/>
            <person name="Schein J.E."/>
            <person name="Zhong S."/>
            <person name="Hamelin R.C."/>
            <person name="Grigoriev I.V."/>
            <person name="Szabo L.J."/>
            <person name="Martin F."/>
        </authorList>
    </citation>
    <scope>NUCLEOTIDE SEQUENCE [LARGE SCALE GENOMIC DNA]</scope>
    <source>
        <strain evidence="7">98AG31 / pathotype 3-4-7</strain>
    </source>
</reference>
<keyword evidence="3" id="KW-0067">ATP-binding</keyword>
<feature type="region of interest" description="Disordered" evidence="5">
    <location>
        <begin position="1"/>
        <end position="20"/>
    </location>
</feature>
<dbReference type="Proteomes" id="UP000001072">
    <property type="component" value="Unassembled WGS sequence"/>
</dbReference>
<dbReference type="GeneID" id="18927961"/>
<dbReference type="EMBL" id="GL883217">
    <property type="protein sequence ID" value="EGF97568.1"/>
    <property type="molecule type" value="Genomic_DNA"/>
</dbReference>
<dbReference type="InterPro" id="IPR020575">
    <property type="entry name" value="Hsp90_N"/>
</dbReference>
<evidence type="ECO:0000256" key="3">
    <source>
        <dbReference type="ARBA" id="ARBA00022840"/>
    </source>
</evidence>
<dbReference type="SUPFAM" id="SSF55874">
    <property type="entry name" value="ATPase domain of HSP90 chaperone/DNA topoisomerase II/histidine kinase"/>
    <property type="match status" value="1"/>
</dbReference>
<keyword evidence="4" id="KW-0143">Chaperone</keyword>
<dbReference type="InParanoid" id="F4SCR1"/>
<dbReference type="InterPro" id="IPR001404">
    <property type="entry name" value="Hsp90_fam"/>
</dbReference>
<dbReference type="AlphaFoldDB" id="F4SCR1"/>
<comment type="similarity">
    <text evidence="1">Belongs to the heat shock protein 90 family.</text>
</comment>
<feature type="compositionally biased region" description="Polar residues" evidence="5">
    <location>
        <begin position="1"/>
        <end position="11"/>
    </location>
</feature>
<organism evidence="7">
    <name type="scientific">Melampsora larici-populina (strain 98AG31 / pathotype 3-4-7)</name>
    <name type="common">Poplar leaf rust fungus</name>
    <dbReference type="NCBI Taxonomy" id="747676"/>
    <lineage>
        <taxon>Eukaryota</taxon>
        <taxon>Fungi</taxon>
        <taxon>Dikarya</taxon>
        <taxon>Basidiomycota</taxon>
        <taxon>Pucciniomycotina</taxon>
        <taxon>Pucciniomycetes</taxon>
        <taxon>Pucciniales</taxon>
        <taxon>Melampsoraceae</taxon>
        <taxon>Melampsora</taxon>
    </lineage>
</organism>
<dbReference type="HOGENOM" id="CLU_2489385_0_0_1"/>
<name>F4SCR1_MELLP</name>
<proteinExistence type="inferred from homology"/>
<evidence type="ECO:0000313" key="6">
    <source>
        <dbReference type="EMBL" id="EGF97568.1"/>
    </source>
</evidence>
<dbReference type="KEGG" id="mlr:MELLADRAFT_41224"/>